<dbReference type="Pfam" id="PF18950">
    <property type="entry name" value="DUF5694"/>
    <property type="match status" value="1"/>
</dbReference>
<organism evidence="2 3">
    <name type="scientific">Flagellimonas hymeniacidonis</name>
    <dbReference type="NCBI Taxonomy" id="2603628"/>
    <lineage>
        <taxon>Bacteria</taxon>
        <taxon>Pseudomonadati</taxon>
        <taxon>Bacteroidota</taxon>
        <taxon>Flavobacteriia</taxon>
        <taxon>Flavobacteriales</taxon>
        <taxon>Flavobacteriaceae</taxon>
        <taxon>Flagellimonas</taxon>
    </lineage>
</organism>
<protein>
    <recommendedName>
        <fullName evidence="4">TraB/GumN family protein</fullName>
    </recommendedName>
</protein>
<name>A0A5C8VAY5_9FLAO</name>
<dbReference type="Proteomes" id="UP000321456">
    <property type="component" value="Unassembled WGS sequence"/>
</dbReference>
<dbReference type="EMBL" id="VRUR01000001">
    <property type="protein sequence ID" value="TXN38299.1"/>
    <property type="molecule type" value="Genomic_DNA"/>
</dbReference>
<evidence type="ECO:0000256" key="1">
    <source>
        <dbReference type="SAM" id="SignalP"/>
    </source>
</evidence>
<dbReference type="RefSeq" id="WP_147743160.1">
    <property type="nucleotide sequence ID" value="NZ_VRUR01000001.1"/>
</dbReference>
<feature type="chain" id="PRO_5022666920" description="TraB/GumN family protein" evidence="1">
    <location>
        <begin position="19"/>
        <end position="280"/>
    </location>
</feature>
<accession>A0A5C8VAY5</accession>
<feature type="signal peptide" evidence="1">
    <location>
        <begin position="1"/>
        <end position="18"/>
    </location>
</feature>
<proteinExistence type="predicted"/>
<sequence length="280" mass="32511">MKSLIPVLLIFLSVFSLSAQKLPSEFFEQKPVEVMVLGTYHMANPGLDAANIKSDDVKSLKRQKEIQQVVEKLAQFKPTKIAIERSYSKKDLFNEKYRKYVSHGINDSLSRSEAEQIGFRLARKLGHSSIYSIDHKLNMDNEAMREFLQRNSDVAKIIGESTQNIQNALNQLTDEKLFNGSICEFLKFMNSEDAIYENHLMYMQFLRLIGKDENYGGVDMVSSWYKRNLGIFHNLTRITNFENPEEERILVIFGQGHSYLLKQFIKEANYYRRIDATNLL</sequence>
<keyword evidence="3" id="KW-1185">Reference proteome</keyword>
<reference evidence="2 3" key="1">
    <citation type="submission" date="2019-08" db="EMBL/GenBank/DDBJ databases">
        <title>Professor.</title>
        <authorList>
            <person name="Park J.S."/>
        </authorList>
    </citation>
    <scope>NUCLEOTIDE SEQUENCE [LARGE SCALE GENOMIC DNA]</scope>
    <source>
        <strain evidence="2 3">176CP5-101</strain>
    </source>
</reference>
<dbReference type="InterPro" id="IPR043749">
    <property type="entry name" value="DUF5694"/>
</dbReference>
<evidence type="ECO:0000313" key="2">
    <source>
        <dbReference type="EMBL" id="TXN38299.1"/>
    </source>
</evidence>
<comment type="caution">
    <text evidence="2">The sequence shown here is derived from an EMBL/GenBank/DDBJ whole genome shotgun (WGS) entry which is preliminary data.</text>
</comment>
<gene>
    <name evidence="2" type="ORF">FVB32_08390</name>
</gene>
<evidence type="ECO:0000313" key="3">
    <source>
        <dbReference type="Proteomes" id="UP000321456"/>
    </source>
</evidence>
<evidence type="ECO:0008006" key="4">
    <source>
        <dbReference type="Google" id="ProtNLM"/>
    </source>
</evidence>
<keyword evidence="1" id="KW-0732">Signal</keyword>
<dbReference type="AlphaFoldDB" id="A0A5C8VAY5"/>